<comment type="subunit">
    <text evidence="2 8">Tetramer of two alpha and two beta chains.</text>
</comment>
<keyword evidence="3 8" id="KW-0028">Amino-acid biosynthesis</keyword>
<dbReference type="PANTHER" id="PTHR43406:SF1">
    <property type="entry name" value="TRYPTOPHAN SYNTHASE ALPHA CHAIN, CHLOROPLASTIC"/>
    <property type="match status" value="1"/>
</dbReference>
<dbReference type="EC" id="4.2.1.20" evidence="8"/>
<dbReference type="InterPro" id="IPR002028">
    <property type="entry name" value="Trp_synthase_suA"/>
</dbReference>
<reference evidence="10" key="1">
    <citation type="journal article" date="2018" name="J. Phycol.">
        <title>Molecular phylogenetics supports a clade of red algal parasites retaining native plastids: taxonomy and terminology revised.</title>
        <authorList>
            <person name="Salomaki E.D."/>
            <person name="Lane C.E."/>
        </authorList>
    </citation>
    <scope>NUCLEOTIDE SEQUENCE</scope>
</reference>
<proteinExistence type="inferred from homology"/>
<dbReference type="NCBIfam" id="TIGR00262">
    <property type="entry name" value="trpA"/>
    <property type="match status" value="1"/>
</dbReference>
<evidence type="ECO:0000313" key="10">
    <source>
        <dbReference type="EMBL" id="AZL88041.1"/>
    </source>
</evidence>
<evidence type="ECO:0000256" key="3">
    <source>
        <dbReference type="ARBA" id="ARBA00022605"/>
    </source>
</evidence>
<dbReference type="SUPFAM" id="SSF51366">
    <property type="entry name" value="Ribulose-phoshate binding barrel"/>
    <property type="match status" value="1"/>
</dbReference>
<evidence type="ECO:0000256" key="5">
    <source>
        <dbReference type="ARBA" id="ARBA00023141"/>
    </source>
</evidence>
<feature type="active site" description="Proton acceptor" evidence="8">
    <location>
        <position position="60"/>
    </location>
</feature>
<sequence>MNPILKVLQQKRKIISCALIPFLTAGYPNIDLTIKALITLNLKGADIIELGIPYSDALADGPLIQKSSKIALQQGTYINEVLYILSKVQYKLNAPIVIFTYYNPILVRGIHKFILEIVSMGVKGLIIPDLPIEEIDYLNQLCFYYKIELILFITPTNSFDRILEIISKASSCIYLVSNTGVTGLRDYVNNDINILSNYIKSYTNKFLILGFGISSPIQVSQISAWNIDGIVMGSAFTGILSSDFANKESTINIINNLGSFCKEIKTAIKDKKIMIEK</sequence>
<comment type="pathway">
    <text evidence="1 8">Amino-acid biosynthesis; L-tryptophan biosynthesis; L-tryptophan from chorismate: step 5/5.</text>
</comment>
<geneLocation type="plastid" evidence="10"/>
<dbReference type="PANTHER" id="PTHR43406">
    <property type="entry name" value="TRYPTOPHAN SYNTHASE, ALPHA CHAIN"/>
    <property type="match status" value="1"/>
</dbReference>
<accession>A0A3S8UW19</accession>
<evidence type="ECO:0000256" key="6">
    <source>
        <dbReference type="ARBA" id="ARBA00023239"/>
    </source>
</evidence>
<organism evidence="10">
    <name type="scientific">Harveyella mirabilis</name>
    <dbReference type="NCBI Taxonomy" id="282355"/>
    <lineage>
        <taxon>Eukaryota</taxon>
        <taxon>Rhodophyta</taxon>
        <taxon>Florideophyceae</taxon>
        <taxon>Rhodymeniophycidae</taxon>
        <taxon>Gigartinales</taxon>
        <taxon>Choreocolacaceae</taxon>
        <taxon>Harveyella</taxon>
    </lineage>
</organism>
<dbReference type="GO" id="GO:0005829">
    <property type="term" value="C:cytosol"/>
    <property type="evidence" value="ECO:0007669"/>
    <property type="project" value="TreeGrafter"/>
</dbReference>
<evidence type="ECO:0000256" key="1">
    <source>
        <dbReference type="ARBA" id="ARBA00004733"/>
    </source>
</evidence>
<dbReference type="InterPro" id="IPR011060">
    <property type="entry name" value="RibuloseP-bd_barrel"/>
</dbReference>
<dbReference type="GO" id="GO:0004834">
    <property type="term" value="F:tryptophan synthase activity"/>
    <property type="evidence" value="ECO:0007669"/>
    <property type="project" value="UniProtKB-UniRule"/>
</dbReference>
<dbReference type="InterPro" id="IPR013785">
    <property type="entry name" value="Aldolase_TIM"/>
</dbReference>
<comment type="catalytic activity">
    <reaction evidence="7 8">
        <text>(1S,2R)-1-C-(indol-3-yl)glycerol 3-phosphate + L-serine = D-glyceraldehyde 3-phosphate + L-tryptophan + H2O</text>
        <dbReference type="Rhea" id="RHEA:10532"/>
        <dbReference type="ChEBI" id="CHEBI:15377"/>
        <dbReference type="ChEBI" id="CHEBI:33384"/>
        <dbReference type="ChEBI" id="CHEBI:57912"/>
        <dbReference type="ChEBI" id="CHEBI:58866"/>
        <dbReference type="ChEBI" id="CHEBI:59776"/>
        <dbReference type="EC" id="4.2.1.20"/>
    </reaction>
</comment>
<dbReference type="EMBL" id="MK039118">
    <property type="protein sequence ID" value="AZL88041.1"/>
    <property type="molecule type" value="Genomic_DNA"/>
</dbReference>
<dbReference type="PROSITE" id="PS00167">
    <property type="entry name" value="TRP_SYNTHASE_ALPHA"/>
    <property type="match status" value="1"/>
</dbReference>
<keyword evidence="6 8" id="KW-0456">Lyase</keyword>
<gene>
    <name evidence="8 10" type="primary">trpA</name>
</gene>
<dbReference type="HAMAP" id="MF_00131">
    <property type="entry name" value="Trp_synth_alpha"/>
    <property type="match status" value="1"/>
</dbReference>
<protein>
    <recommendedName>
        <fullName evidence="8">Tryptophan synthase alpha chain</fullName>
        <ecNumber evidence="8">4.2.1.20</ecNumber>
    </recommendedName>
</protein>
<dbReference type="Pfam" id="PF00290">
    <property type="entry name" value="Trp_syntA"/>
    <property type="match status" value="1"/>
</dbReference>
<keyword evidence="10" id="KW-0934">Plastid</keyword>
<comment type="function">
    <text evidence="8">The alpha subunit is responsible for the aldol cleavage of indoleglycerol phosphate to indole and glyceraldehyde 3-phosphate.</text>
</comment>
<dbReference type="CDD" id="cd04724">
    <property type="entry name" value="Tryptophan_synthase_alpha"/>
    <property type="match status" value="1"/>
</dbReference>
<evidence type="ECO:0000256" key="7">
    <source>
        <dbReference type="ARBA" id="ARBA00049047"/>
    </source>
</evidence>
<evidence type="ECO:0000256" key="9">
    <source>
        <dbReference type="RuleBase" id="RU003662"/>
    </source>
</evidence>
<keyword evidence="5 8" id="KW-0057">Aromatic amino acid biosynthesis</keyword>
<dbReference type="InterPro" id="IPR018204">
    <property type="entry name" value="Trp_synthase_alpha_AS"/>
</dbReference>
<name>A0A3S8UW19_9FLOR</name>
<evidence type="ECO:0000256" key="4">
    <source>
        <dbReference type="ARBA" id="ARBA00022822"/>
    </source>
</evidence>
<feature type="active site" description="Proton acceptor" evidence="8">
    <location>
        <position position="49"/>
    </location>
</feature>
<dbReference type="Gene3D" id="3.20.20.70">
    <property type="entry name" value="Aldolase class I"/>
    <property type="match status" value="1"/>
</dbReference>
<comment type="similarity">
    <text evidence="8 9">Belongs to the TrpA family.</text>
</comment>
<evidence type="ECO:0000256" key="8">
    <source>
        <dbReference type="HAMAP-Rule" id="MF_00131"/>
    </source>
</evidence>
<evidence type="ECO:0000256" key="2">
    <source>
        <dbReference type="ARBA" id="ARBA00011270"/>
    </source>
</evidence>
<keyword evidence="4 8" id="KW-0822">Tryptophan biosynthesis</keyword>
<dbReference type="UniPathway" id="UPA00035">
    <property type="reaction ID" value="UER00044"/>
</dbReference>
<dbReference type="AlphaFoldDB" id="A0A3S8UW19"/>